<dbReference type="PANTHER" id="PTHR36838:SF3">
    <property type="entry name" value="TRANSPORTER AUXIN EFFLUX CARRIER EC FAMILY"/>
    <property type="match status" value="1"/>
</dbReference>
<organism evidence="9 10">
    <name type="scientific">Xanthobacter agilis</name>
    <dbReference type="NCBI Taxonomy" id="47492"/>
    <lineage>
        <taxon>Bacteria</taxon>
        <taxon>Pseudomonadati</taxon>
        <taxon>Pseudomonadota</taxon>
        <taxon>Alphaproteobacteria</taxon>
        <taxon>Hyphomicrobiales</taxon>
        <taxon>Xanthobacteraceae</taxon>
        <taxon>Xanthobacter</taxon>
    </lineage>
</organism>
<feature type="transmembrane region" description="Helical" evidence="8">
    <location>
        <begin position="166"/>
        <end position="186"/>
    </location>
</feature>
<dbReference type="InterPro" id="IPR004776">
    <property type="entry name" value="Mem_transp_PIN-like"/>
</dbReference>
<gene>
    <name evidence="9" type="ORF">QOZ94_001103</name>
</gene>
<evidence type="ECO:0000256" key="2">
    <source>
        <dbReference type="ARBA" id="ARBA00010145"/>
    </source>
</evidence>
<sequence length="323" mass="34165">MSDLFGLVFPFFGLIFLGYFCGRLVKLPEAGLAWLTFFIIYVALPALFYRIVAQTPFEELANPAFILAAVLSTATAAAVALGVGLWFRGGNVGEAAIATAVGAYANVGYMGPGLSLAALGQGAATPAALIFACDSLLFFTLVPLLMATRGRGESLPATLLLIARRVFTHPFNIATLLGVLAAAFHFHEPDAAARMLDFLKNAAAPCALFTLGVTVALRPLRRIPIELVPLLALKLVGQPAIALLALSLVGSVSRGWSPAWAQTMLLMAALPPALNCFVLARQYHTYVEEASTAVLIGTVCSVFTVTAMLYLLRAGLIPLDLLQ</sequence>
<feature type="transmembrane region" description="Helical" evidence="8">
    <location>
        <begin position="94"/>
        <end position="111"/>
    </location>
</feature>
<dbReference type="Pfam" id="PF03547">
    <property type="entry name" value="Mem_trans"/>
    <property type="match status" value="1"/>
</dbReference>
<evidence type="ECO:0000256" key="3">
    <source>
        <dbReference type="ARBA" id="ARBA00022448"/>
    </source>
</evidence>
<keyword evidence="10" id="KW-1185">Reference proteome</keyword>
<feature type="transmembrane region" description="Helical" evidence="8">
    <location>
        <begin position="123"/>
        <end position="145"/>
    </location>
</feature>
<feature type="transmembrane region" description="Helical" evidence="8">
    <location>
        <begin position="292"/>
        <end position="312"/>
    </location>
</feature>
<comment type="subcellular location">
    <subcellularLocation>
        <location evidence="1">Cell membrane</location>
        <topology evidence="1">Multi-pass membrane protein</topology>
    </subcellularLocation>
</comment>
<accession>A0ABU0LB26</accession>
<evidence type="ECO:0000313" key="10">
    <source>
        <dbReference type="Proteomes" id="UP001241747"/>
    </source>
</evidence>
<feature type="transmembrane region" description="Helical" evidence="8">
    <location>
        <begin position="198"/>
        <end position="218"/>
    </location>
</feature>
<dbReference type="RefSeq" id="WP_237346850.1">
    <property type="nucleotide sequence ID" value="NZ_JABWGX010000024.1"/>
</dbReference>
<evidence type="ECO:0000256" key="1">
    <source>
        <dbReference type="ARBA" id="ARBA00004651"/>
    </source>
</evidence>
<comment type="caution">
    <text evidence="9">The sequence shown here is derived from an EMBL/GenBank/DDBJ whole genome shotgun (WGS) entry which is preliminary data.</text>
</comment>
<keyword evidence="5 8" id="KW-0812">Transmembrane</keyword>
<dbReference type="Proteomes" id="UP001241747">
    <property type="component" value="Unassembled WGS sequence"/>
</dbReference>
<feature type="transmembrane region" description="Helical" evidence="8">
    <location>
        <begin position="32"/>
        <end position="52"/>
    </location>
</feature>
<feature type="transmembrane region" description="Helical" evidence="8">
    <location>
        <begin position="259"/>
        <end position="280"/>
    </location>
</feature>
<keyword evidence="3" id="KW-0813">Transport</keyword>
<keyword evidence="4" id="KW-1003">Cell membrane</keyword>
<feature type="transmembrane region" description="Helical" evidence="8">
    <location>
        <begin position="6"/>
        <end position="25"/>
    </location>
</feature>
<comment type="similarity">
    <text evidence="2">Belongs to the auxin efflux carrier (TC 2.A.69) family.</text>
</comment>
<name>A0ABU0LB26_XANAG</name>
<proteinExistence type="inferred from homology"/>
<keyword evidence="6 8" id="KW-1133">Transmembrane helix</keyword>
<dbReference type="InterPro" id="IPR038770">
    <property type="entry name" value="Na+/solute_symporter_sf"/>
</dbReference>
<dbReference type="EMBL" id="JAUSVY010000002">
    <property type="protein sequence ID" value="MDQ0504329.1"/>
    <property type="molecule type" value="Genomic_DNA"/>
</dbReference>
<reference evidence="9 10" key="1">
    <citation type="submission" date="2023-07" db="EMBL/GenBank/DDBJ databases">
        <title>Genomic Encyclopedia of Type Strains, Phase IV (KMG-IV): sequencing the most valuable type-strain genomes for metagenomic binning, comparative biology and taxonomic classification.</title>
        <authorList>
            <person name="Goeker M."/>
        </authorList>
    </citation>
    <scope>NUCLEOTIDE SEQUENCE [LARGE SCALE GENOMIC DNA]</scope>
    <source>
        <strain evidence="9 10">DSM 3770</strain>
    </source>
</reference>
<evidence type="ECO:0000256" key="4">
    <source>
        <dbReference type="ARBA" id="ARBA00022475"/>
    </source>
</evidence>
<dbReference type="Gene3D" id="1.20.1530.20">
    <property type="match status" value="1"/>
</dbReference>
<evidence type="ECO:0000256" key="6">
    <source>
        <dbReference type="ARBA" id="ARBA00022989"/>
    </source>
</evidence>
<feature type="transmembrane region" description="Helical" evidence="8">
    <location>
        <begin position="230"/>
        <end position="253"/>
    </location>
</feature>
<protein>
    <submittedName>
        <fullName evidence="9">Permease</fullName>
    </submittedName>
</protein>
<evidence type="ECO:0000256" key="7">
    <source>
        <dbReference type="ARBA" id="ARBA00023136"/>
    </source>
</evidence>
<evidence type="ECO:0000256" key="5">
    <source>
        <dbReference type="ARBA" id="ARBA00022692"/>
    </source>
</evidence>
<feature type="transmembrane region" description="Helical" evidence="8">
    <location>
        <begin position="64"/>
        <end position="87"/>
    </location>
</feature>
<evidence type="ECO:0000256" key="8">
    <source>
        <dbReference type="SAM" id="Phobius"/>
    </source>
</evidence>
<keyword evidence="7 8" id="KW-0472">Membrane</keyword>
<dbReference type="PANTHER" id="PTHR36838">
    <property type="entry name" value="AUXIN EFFLUX CARRIER FAMILY PROTEIN"/>
    <property type="match status" value="1"/>
</dbReference>
<evidence type="ECO:0000313" key="9">
    <source>
        <dbReference type="EMBL" id="MDQ0504329.1"/>
    </source>
</evidence>